<accession>A0ACC2FZ76</accession>
<proteinExistence type="predicted"/>
<evidence type="ECO:0000313" key="2">
    <source>
        <dbReference type="Proteomes" id="UP001157502"/>
    </source>
</evidence>
<sequence>MTDQGPWKRSAPHHHNQHRDQPPRRSPSSQTPPTPRDDCPAKRSRSSGPEQPTHGGSKHLSGPDQPPSPTHYPPPKQGFWNQSYDKPGPRIHSDRRASSTELQEPNKSGSGALSYRTRHSSPSPVSQGPSTGGPKPSSYSRPPPPCRSSPADHTSVPYSQHHHQHPSPPVPQHSRQQRNPTNPPATEPPHCNSSYRDKSPNTLNPSGLSSSAPNSDTNGNQDRPAYQRSPVNGAGTPHRRGPRTPSPSPTPPPLSASLPGRDSGHPWSEMKPSKSLETETSPSFKASQLSPHVHKPTEHKDKERRAEKGEEETREQTRRRRIEKAERRGNRLKIKNLKGLEVKDTVERKKKHEERKAEKREEILHNRKLGKAERGSSKSSCKSSLHQSDGPYSRKTQSGSKVPGQPSQIPSTPSKHRHREKGQTRGGTSDHHSSPNISKTILPGMHPTQHALSPHPTKHKVSERGGTPNKSNPKPHVNVSPLPACPLPTTIDTNKTNKASLQPTSPPTPPKSSTGRALDSTPSMVSSKTPTSPAEAGSHGSVQAQQSQTETVAVCPKVGVLSAPDLQPAAGVGGVEEQGDNPPASPPVLSWQGSPASALSDDEEAEVVGVLRRPVLQPSPTHSSSLSPPHRDSVGVSEKADVCQGRGNDDLCHSDLAKLYGLPETSSCVEEEEEEDSSGDTSCSSLPPCRPHLHQTGVSDVFKSLASFLGGQRYTYRGGPFGRPPASSMGGVKYSSSLAMDPETNCQDQQCPSPTSDSSTPPRLNTQSPTSDRPSKHPPLDLDKPQLSVGERTKQKHARLEEIQNERRKERSKVADGHVTAGALRAELRLTATHRVPAHSKQERRLKEVRRQTDKKREQNRSDGRRDGEARSKRRKQDHGVSNHHSSGGNDKKKKDEKAEKKSTSVSLSLSTPPTSSPVKQLRERKSRPIQGTLQSKDTQGQRNKENSEQGPKSTKTKGERGSEPETKRSPPASNKDTATVANAITSTITILPTPATPAPLARKTPCPLAAADFLKLKALSMGPPKELKVHLIKVESGDRETFIASEVEERRIPLEEVSIKNTASEVIRACKAAKVKGKFRESYLLPAFSVKPVLSTVSVIAREKLSPPTPSIYLESKRDAFSPVLLQFCTDHKNPVTVIRGLAGSLRLNLGLFSTKSLVEANAEHAVEVRTQVQQPADENWDATGSAQTWPCESSRSHTTIAKYAQYQASSFQESLQEEKDSEDEDEEEPVEKKMSSTDQSATPATVIPGKTNPTMGAGKCNPTGVAGKAASIPIANTLSPEAKSTGKIIKFGTNIDLSDPKRWKPQLQELLKLPAFMRVESNGNMLSHVGHTILGMNTVQLYMKVPGSRTPGHQENNNFCSVNINIGPGDCEWFAVHEHYWEHINNYCETHGVDYLTGSWWPVLEDLYRSSIPVYRFIQRPGDLVWINAGSIHWVQAVGWCNNIAWNVGPLNSYQYQVALERFEWNEVKKVKSIVPMIHVSWNVARTIKITDQETYKMVKHCLLQSIKHIQILRDQLVAAGKKISYQSRVKDEPAYYCNECDVEVFDLLFVTSESGSRKTYMVHCEDCARTVSKSPSLAGVVVLEQYRMEELMRTYDSLCVTPTSISKLIEPITRERMSLSRNGTLEKGVPQPSLLNGEEPLSPPASHLQHSGSVTSVPGSPAGTTVVVVPPPYSVTGSVAGGTSAPLELRGSLDCWACSVLVTAQNLIIALVNGVLASFVFGVIMTPALVMVIFGFLCHSTVQPNGTSLYCSDLLDDGGCVALLVVGFILVTPLLVLALAAYCRLARHLQLGLCFIPYSRAVYKNLPASHHRRGGCCSQPGAAEGEGKGSVWV</sequence>
<keyword evidence="2" id="KW-1185">Reference proteome</keyword>
<name>A0ACC2FZ76_DALPE</name>
<protein>
    <submittedName>
        <fullName evidence="1">Uncharacterized protein</fullName>
    </submittedName>
</protein>
<organism evidence="1 2">
    <name type="scientific">Dallia pectoralis</name>
    <name type="common">Alaska blackfish</name>
    <dbReference type="NCBI Taxonomy" id="75939"/>
    <lineage>
        <taxon>Eukaryota</taxon>
        <taxon>Metazoa</taxon>
        <taxon>Chordata</taxon>
        <taxon>Craniata</taxon>
        <taxon>Vertebrata</taxon>
        <taxon>Euteleostomi</taxon>
        <taxon>Actinopterygii</taxon>
        <taxon>Neopterygii</taxon>
        <taxon>Teleostei</taxon>
        <taxon>Protacanthopterygii</taxon>
        <taxon>Esociformes</taxon>
        <taxon>Umbridae</taxon>
        <taxon>Dallia</taxon>
    </lineage>
</organism>
<dbReference type="Proteomes" id="UP001157502">
    <property type="component" value="Chromosome 20"/>
</dbReference>
<reference evidence="1" key="1">
    <citation type="submission" date="2021-05" db="EMBL/GenBank/DDBJ databases">
        <authorList>
            <person name="Pan Q."/>
            <person name="Jouanno E."/>
            <person name="Zahm M."/>
            <person name="Klopp C."/>
            <person name="Cabau C."/>
            <person name="Louis A."/>
            <person name="Berthelot C."/>
            <person name="Parey E."/>
            <person name="Roest Crollius H."/>
            <person name="Montfort J."/>
            <person name="Robinson-Rechavi M."/>
            <person name="Bouchez O."/>
            <person name="Lampietro C."/>
            <person name="Lopez Roques C."/>
            <person name="Donnadieu C."/>
            <person name="Postlethwait J."/>
            <person name="Bobe J."/>
            <person name="Dillon D."/>
            <person name="Chandos A."/>
            <person name="von Hippel F."/>
            <person name="Guiguen Y."/>
        </authorList>
    </citation>
    <scope>NUCLEOTIDE SEQUENCE</scope>
    <source>
        <strain evidence="1">YG-Jan2019</strain>
    </source>
</reference>
<evidence type="ECO:0000313" key="1">
    <source>
        <dbReference type="EMBL" id="KAJ7996573.1"/>
    </source>
</evidence>
<dbReference type="EMBL" id="CM055747">
    <property type="protein sequence ID" value="KAJ7996573.1"/>
    <property type="molecule type" value="Genomic_DNA"/>
</dbReference>
<gene>
    <name evidence="1" type="ORF">DPEC_G00238470</name>
</gene>
<comment type="caution">
    <text evidence="1">The sequence shown here is derived from an EMBL/GenBank/DDBJ whole genome shotgun (WGS) entry which is preliminary data.</text>
</comment>